<dbReference type="InterPro" id="IPR014830">
    <property type="entry name" value="Glycolipid_transfer_prot_dom"/>
</dbReference>
<feature type="domain" description="Glycolipid transfer protein" evidence="2">
    <location>
        <begin position="31"/>
        <end position="175"/>
    </location>
</feature>
<accession>A0AAN6KYZ9</accession>
<dbReference type="PANTHER" id="PTHR10219:SF25">
    <property type="entry name" value="PLECKSTRIN HOMOLOGY DOMAIN-CONTAINING FAMILY A MEMBER 8"/>
    <property type="match status" value="1"/>
</dbReference>
<keyword evidence="5" id="KW-1185">Reference proteome</keyword>
<evidence type="ECO:0000259" key="2">
    <source>
        <dbReference type="Pfam" id="PF08718"/>
    </source>
</evidence>
<protein>
    <recommendedName>
        <fullName evidence="2">Glycolipid transfer protein domain-containing protein</fullName>
    </recommendedName>
</protein>
<dbReference type="SUPFAM" id="SSF110004">
    <property type="entry name" value="Glycolipid transfer protein, GLTP"/>
    <property type="match status" value="1"/>
</dbReference>
<reference evidence="4" key="2">
    <citation type="submission" date="2023-06" db="EMBL/GenBank/DDBJ databases">
        <title>Black Yeasts Isolated from many extreme environments.</title>
        <authorList>
            <person name="Coleine C."/>
            <person name="Stajich J.E."/>
            <person name="Selbmann L."/>
        </authorList>
    </citation>
    <scope>NUCLEOTIDE SEQUENCE</scope>
    <source>
        <strain evidence="4">CCFEE 5200</strain>
    </source>
</reference>
<dbReference type="InterPro" id="IPR036497">
    <property type="entry name" value="GLTP_sf"/>
</dbReference>
<evidence type="ECO:0000313" key="4">
    <source>
        <dbReference type="EMBL" id="KAK1010655.1"/>
    </source>
</evidence>
<dbReference type="GO" id="GO:0016020">
    <property type="term" value="C:membrane"/>
    <property type="evidence" value="ECO:0007669"/>
    <property type="project" value="TreeGrafter"/>
</dbReference>
<dbReference type="Pfam" id="PF08718">
    <property type="entry name" value="GLTP"/>
    <property type="match status" value="1"/>
</dbReference>
<evidence type="ECO:0000313" key="3">
    <source>
        <dbReference type="EMBL" id="KAK0321760.1"/>
    </source>
</evidence>
<keyword evidence="1" id="KW-0813">Transport</keyword>
<dbReference type="EMBL" id="JASUXU010000019">
    <property type="protein sequence ID" value="KAK0321760.1"/>
    <property type="molecule type" value="Genomic_DNA"/>
</dbReference>
<dbReference type="Proteomes" id="UP001168146">
    <property type="component" value="Unassembled WGS sequence"/>
</dbReference>
<dbReference type="GO" id="GO:1902388">
    <property type="term" value="F:ceramide 1-phosphate transfer activity"/>
    <property type="evidence" value="ECO:0007669"/>
    <property type="project" value="TreeGrafter"/>
</dbReference>
<evidence type="ECO:0000313" key="5">
    <source>
        <dbReference type="Proteomes" id="UP001175353"/>
    </source>
</evidence>
<reference evidence="3" key="1">
    <citation type="submission" date="2021-12" db="EMBL/GenBank/DDBJ databases">
        <title>Black yeast isolated from Biological Soil Crust.</title>
        <authorList>
            <person name="Kurbessoian T."/>
        </authorList>
    </citation>
    <scope>NUCLEOTIDE SEQUENCE</scope>
    <source>
        <strain evidence="3">CCFEE 5208</strain>
    </source>
</reference>
<dbReference type="GO" id="GO:0005829">
    <property type="term" value="C:cytosol"/>
    <property type="evidence" value="ECO:0007669"/>
    <property type="project" value="TreeGrafter"/>
</dbReference>
<organism evidence="4 5">
    <name type="scientific">Friedmanniomyces endolithicus</name>
    <dbReference type="NCBI Taxonomy" id="329885"/>
    <lineage>
        <taxon>Eukaryota</taxon>
        <taxon>Fungi</taxon>
        <taxon>Dikarya</taxon>
        <taxon>Ascomycota</taxon>
        <taxon>Pezizomycotina</taxon>
        <taxon>Dothideomycetes</taxon>
        <taxon>Dothideomycetidae</taxon>
        <taxon>Mycosphaerellales</taxon>
        <taxon>Teratosphaeriaceae</taxon>
        <taxon>Friedmanniomyces</taxon>
    </lineage>
</organism>
<sequence>MAAYPPGGTYFDNGKRSFTQVPMNASKDNAISTSEYLEASEALTGLFDVLGQTAFSPIKKDMIQNIKKIRDRQLQAPLESETLQDLVRNELKAKKHLATEGLLWLTRQVHHPSSRILATRALRRNLTQPNEELSVSFRDAYGLTLKQYHSFIIKPIFSAAMSACPYRKDFYGKLGDDEGRVKKDLDEWLRALEDRVRVLNEFLAKPEAKW</sequence>
<dbReference type="AlphaFoldDB" id="A0AAN6KYZ9"/>
<dbReference type="Gene3D" id="1.10.3520.10">
    <property type="entry name" value="Glycolipid transfer protein"/>
    <property type="match status" value="1"/>
</dbReference>
<comment type="caution">
    <text evidence="4">The sequence shown here is derived from an EMBL/GenBank/DDBJ whole genome shotgun (WGS) entry which is preliminary data.</text>
</comment>
<dbReference type="FunFam" id="1.10.3520.10:FF:000001">
    <property type="entry name" value="Pleckstrin domain-containing family A member 8"/>
    <property type="match status" value="1"/>
</dbReference>
<dbReference type="Proteomes" id="UP001175353">
    <property type="component" value="Unassembled WGS sequence"/>
</dbReference>
<gene>
    <name evidence="3" type="ORF">LTR82_007246</name>
    <name evidence="4" type="ORF">LTR91_002490</name>
</gene>
<name>A0AAN6KYZ9_9PEZI</name>
<dbReference type="PANTHER" id="PTHR10219">
    <property type="entry name" value="GLYCOLIPID TRANSFER PROTEIN-RELATED"/>
    <property type="match status" value="1"/>
</dbReference>
<dbReference type="GO" id="GO:1902387">
    <property type="term" value="F:ceramide 1-phosphate binding"/>
    <property type="evidence" value="ECO:0007669"/>
    <property type="project" value="TreeGrafter"/>
</dbReference>
<proteinExistence type="predicted"/>
<dbReference type="EMBL" id="JAUJLE010000011">
    <property type="protein sequence ID" value="KAK1010655.1"/>
    <property type="molecule type" value="Genomic_DNA"/>
</dbReference>
<evidence type="ECO:0000256" key="1">
    <source>
        <dbReference type="ARBA" id="ARBA00022448"/>
    </source>
</evidence>